<evidence type="ECO:0000256" key="2">
    <source>
        <dbReference type="ARBA" id="ARBA00022741"/>
    </source>
</evidence>
<dbReference type="PANTHER" id="PTHR10695:SF46">
    <property type="entry name" value="BIFUNCTIONAL COENZYME A SYNTHASE-RELATED"/>
    <property type="match status" value="1"/>
</dbReference>
<dbReference type="InterPro" id="IPR001977">
    <property type="entry name" value="Depp_CoAkinase"/>
</dbReference>
<comment type="caution">
    <text evidence="7">The sequence shown here is derived from an EMBL/GenBank/DDBJ whole genome shotgun (WGS) entry which is preliminary data.</text>
</comment>
<reference evidence="7 8" key="1">
    <citation type="submission" date="2012-05" db="EMBL/GenBank/DDBJ databases">
        <title>Genome sequence of Nitritalea halalkaliphila LW7.</title>
        <authorList>
            <person name="Jangir P.K."/>
            <person name="Singh A."/>
            <person name="Shivaji S."/>
            <person name="Sharma R."/>
        </authorList>
    </citation>
    <scope>NUCLEOTIDE SEQUENCE [LARGE SCALE GENOMIC DNA]</scope>
    <source>
        <strain evidence="7 8">LW7</strain>
    </source>
</reference>
<accession>I5CAD1</accession>
<evidence type="ECO:0000256" key="6">
    <source>
        <dbReference type="NCBIfam" id="TIGR00152"/>
    </source>
</evidence>
<comment type="pathway">
    <text evidence="5">Cofactor biosynthesis; coenzyme A biosynthesis; CoA from (R)-pantothenate: step 5/5.</text>
</comment>
<keyword evidence="4 5" id="KW-0173">Coenzyme A biosynthesis</keyword>
<dbReference type="Proteomes" id="UP000005551">
    <property type="component" value="Unassembled WGS sequence"/>
</dbReference>
<dbReference type="CDD" id="cd02022">
    <property type="entry name" value="DPCK"/>
    <property type="match status" value="1"/>
</dbReference>
<keyword evidence="8" id="KW-1185">Reference proteome</keyword>
<evidence type="ECO:0000256" key="4">
    <source>
        <dbReference type="ARBA" id="ARBA00022993"/>
    </source>
</evidence>
<dbReference type="InterPro" id="IPR027417">
    <property type="entry name" value="P-loop_NTPase"/>
</dbReference>
<dbReference type="RefSeq" id="WP_009053332.1">
    <property type="nucleotide sequence ID" value="NZ_AJYA01000002.1"/>
</dbReference>
<dbReference type="UniPathway" id="UPA00241">
    <property type="reaction ID" value="UER00356"/>
</dbReference>
<dbReference type="EMBL" id="AJYA01000002">
    <property type="protein sequence ID" value="EIM78783.1"/>
    <property type="molecule type" value="Genomic_DNA"/>
</dbReference>
<dbReference type="OrthoDB" id="9812943at2"/>
<dbReference type="GO" id="GO:0005524">
    <property type="term" value="F:ATP binding"/>
    <property type="evidence" value="ECO:0007669"/>
    <property type="project" value="UniProtKB-UniRule"/>
</dbReference>
<dbReference type="SUPFAM" id="SSF52540">
    <property type="entry name" value="P-loop containing nucleoside triphosphate hydrolases"/>
    <property type="match status" value="1"/>
</dbReference>
<proteinExistence type="inferred from homology"/>
<dbReference type="HAMAP" id="MF_00376">
    <property type="entry name" value="Dephospho_CoA_kinase"/>
    <property type="match status" value="1"/>
</dbReference>
<keyword evidence="5 7" id="KW-0418">Kinase</keyword>
<feature type="binding site" evidence="5">
    <location>
        <begin position="15"/>
        <end position="20"/>
    </location>
    <ligand>
        <name>ATP</name>
        <dbReference type="ChEBI" id="CHEBI:30616"/>
    </ligand>
</feature>
<keyword evidence="3 5" id="KW-0067">ATP-binding</keyword>
<evidence type="ECO:0000313" key="8">
    <source>
        <dbReference type="Proteomes" id="UP000005551"/>
    </source>
</evidence>
<dbReference type="GO" id="GO:0004140">
    <property type="term" value="F:dephospho-CoA kinase activity"/>
    <property type="evidence" value="ECO:0007669"/>
    <property type="project" value="UniProtKB-UniRule"/>
</dbReference>
<evidence type="ECO:0000256" key="5">
    <source>
        <dbReference type="HAMAP-Rule" id="MF_00376"/>
    </source>
</evidence>
<dbReference type="PANTHER" id="PTHR10695">
    <property type="entry name" value="DEPHOSPHO-COA KINASE-RELATED"/>
    <property type="match status" value="1"/>
</dbReference>
<comment type="function">
    <text evidence="5">Catalyzes the phosphorylation of the 3'-hydroxyl group of dephosphocoenzyme A to form coenzyme A.</text>
</comment>
<gene>
    <name evidence="5" type="primary">coaE</name>
    <name evidence="7" type="ORF">A3SI_01966</name>
</gene>
<name>I5CAD1_9BACT</name>
<keyword evidence="5" id="KW-0963">Cytoplasm</keyword>
<dbReference type="PROSITE" id="PS51219">
    <property type="entry name" value="DPCK"/>
    <property type="match status" value="1"/>
</dbReference>
<dbReference type="GO" id="GO:0005737">
    <property type="term" value="C:cytoplasm"/>
    <property type="evidence" value="ECO:0007669"/>
    <property type="project" value="UniProtKB-SubCell"/>
</dbReference>
<comment type="catalytic activity">
    <reaction evidence="5">
        <text>3'-dephospho-CoA + ATP = ADP + CoA + H(+)</text>
        <dbReference type="Rhea" id="RHEA:18245"/>
        <dbReference type="ChEBI" id="CHEBI:15378"/>
        <dbReference type="ChEBI" id="CHEBI:30616"/>
        <dbReference type="ChEBI" id="CHEBI:57287"/>
        <dbReference type="ChEBI" id="CHEBI:57328"/>
        <dbReference type="ChEBI" id="CHEBI:456216"/>
        <dbReference type="EC" id="2.7.1.24"/>
    </reaction>
</comment>
<comment type="subcellular location">
    <subcellularLocation>
        <location evidence="5">Cytoplasm</location>
    </subcellularLocation>
</comment>
<dbReference type="STRING" id="1189621.A3SI_01966"/>
<protein>
    <recommendedName>
        <fullName evidence="5 6">Dephospho-CoA kinase</fullName>
        <ecNumber evidence="5 6">2.7.1.24</ecNumber>
    </recommendedName>
    <alternativeName>
        <fullName evidence="5">Dephosphocoenzyme A kinase</fullName>
    </alternativeName>
</protein>
<dbReference type="GO" id="GO:0015937">
    <property type="term" value="P:coenzyme A biosynthetic process"/>
    <property type="evidence" value="ECO:0007669"/>
    <property type="project" value="UniProtKB-UniRule"/>
</dbReference>
<keyword evidence="5" id="KW-0808">Transferase</keyword>
<dbReference type="EC" id="2.7.1.24" evidence="5 6"/>
<organism evidence="7 8">
    <name type="scientific">Nitritalea halalkaliphila LW7</name>
    <dbReference type="NCBI Taxonomy" id="1189621"/>
    <lineage>
        <taxon>Bacteria</taxon>
        <taxon>Pseudomonadati</taxon>
        <taxon>Bacteroidota</taxon>
        <taxon>Cytophagia</taxon>
        <taxon>Cytophagales</taxon>
        <taxon>Cyclobacteriaceae</taxon>
        <taxon>Nitritalea</taxon>
    </lineage>
</organism>
<dbReference type="PATRIC" id="fig|1189621.3.peg.414"/>
<evidence type="ECO:0000256" key="3">
    <source>
        <dbReference type="ARBA" id="ARBA00022840"/>
    </source>
</evidence>
<dbReference type="Gene3D" id="3.40.50.300">
    <property type="entry name" value="P-loop containing nucleotide triphosphate hydrolases"/>
    <property type="match status" value="1"/>
</dbReference>
<keyword evidence="2 5" id="KW-0547">Nucleotide-binding</keyword>
<dbReference type="NCBIfam" id="TIGR00152">
    <property type="entry name" value="dephospho-CoA kinase"/>
    <property type="match status" value="1"/>
</dbReference>
<evidence type="ECO:0000256" key="1">
    <source>
        <dbReference type="ARBA" id="ARBA00009018"/>
    </source>
</evidence>
<dbReference type="AlphaFoldDB" id="I5CAD1"/>
<dbReference type="Pfam" id="PF01121">
    <property type="entry name" value="CoaE"/>
    <property type="match status" value="1"/>
</dbReference>
<sequence length="207" mass="22814">MNKRALLVGITGGIGAGKSIVARIFTLLGVPFYAADDRAKVLMQTDEALREGIQAAFGREAYTSAGELNRAYLAATVFHDEAATKRLNGLVHPAVGRDFSAWSEAHQAHPYVLKEAALLVESGSYKELDSLILVKSPLVVRINRILARDPQRDLKQINAIIDRQLPDEEKARFAEFIIKNTDQKALIPQVLTVDAQLRKKAAERISL</sequence>
<comment type="similarity">
    <text evidence="1 5">Belongs to the CoaE family.</text>
</comment>
<evidence type="ECO:0000313" key="7">
    <source>
        <dbReference type="EMBL" id="EIM78783.1"/>
    </source>
</evidence>